<feature type="transmembrane region" description="Helical" evidence="6">
    <location>
        <begin position="213"/>
        <end position="234"/>
    </location>
</feature>
<evidence type="ECO:0000313" key="8">
    <source>
        <dbReference type="Proteomes" id="UP001501803"/>
    </source>
</evidence>
<accession>A0ABP7KHC5</accession>
<feature type="transmembrane region" description="Helical" evidence="6">
    <location>
        <begin position="25"/>
        <end position="54"/>
    </location>
</feature>
<dbReference type="InterPro" id="IPR002293">
    <property type="entry name" value="AA/rel_permease1"/>
</dbReference>
<dbReference type="PANTHER" id="PTHR42770:SF16">
    <property type="entry name" value="AMINO ACID PERMEASE"/>
    <property type="match status" value="1"/>
</dbReference>
<dbReference type="EMBL" id="BAABCN010000004">
    <property type="protein sequence ID" value="GAA3877104.1"/>
    <property type="molecule type" value="Genomic_DNA"/>
</dbReference>
<keyword evidence="4 6" id="KW-1133">Transmembrane helix</keyword>
<keyword evidence="8" id="KW-1185">Reference proteome</keyword>
<feature type="transmembrane region" description="Helical" evidence="6">
    <location>
        <begin position="350"/>
        <end position="371"/>
    </location>
</feature>
<dbReference type="PIRSF" id="PIRSF006060">
    <property type="entry name" value="AA_transporter"/>
    <property type="match status" value="1"/>
</dbReference>
<feature type="transmembrane region" description="Helical" evidence="6">
    <location>
        <begin position="246"/>
        <end position="266"/>
    </location>
</feature>
<feature type="transmembrane region" description="Helical" evidence="6">
    <location>
        <begin position="300"/>
        <end position="321"/>
    </location>
</feature>
<feature type="transmembrane region" description="Helical" evidence="6">
    <location>
        <begin position="60"/>
        <end position="81"/>
    </location>
</feature>
<feature type="transmembrane region" description="Helical" evidence="6">
    <location>
        <begin position="377"/>
        <end position="404"/>
    </location>
</feature>
<sequence length="495" mass="51616">MSMTTTQLNGDTGPRSEARTLRGNLGATAITFMVIAAAAPLTVIGGIVPIGFLIGNGLGFPVMFLVATGILLLFSVGLVSMSKFIPTSGSFFTFVSHGLGHVPGVATAHLALVCYTTVQIAVFSYLGGTLSSSIVLLGGPEIPWWLLTLASIAVVGVLGYRRIELSSRVLIVVLLAEMGIVLLLAVVIMITGGAEGLSASPFSLEHILSGSPALGLMFAIASFIGFESTVVYRSEARDPDRTIPRATYASAIVIGAFYAFAGWALIMGFGPSDVVAEAAADPATFVARVTELYLGPVGSLVVAVLFLGSMFAAVLSLHNVLTRYHHSMANARLLPDRIGRVHAKHGSPHAASLVQVITAAVGVVIVVLVGFSAEQVFAWFAGIGTLAIVILMALTCVSVIVFFARTRKLTSPWRTLIAPGLGFIGLTISAVLIAVNFPLLVGDVDAAGEPVWGVLSIILIAVVGLAPLTGIAQALILRSRNPEAYAQITEKLDQE</sequence>
<protein>
    <submittedName>
        <fullName evidence="7">APC family permease</fullName>
    </submittedName>
</protein>
<feature type="transmembrane region" description="Helical" evidence="6">
    <location>
        <begin position="102"/>
        <end position="122"/>
    </location>
</feature>
<name>A0ABP7KHC5_9MICO</name>
<evidence type="ECO:0000256" key="1">
    <source>
        <dbReference type="ARBA" id="ARBA00004651"/>
    </source>
</evidence>
<reference evidence="8" key="1">
    <citation type="journal article" date="2019" name="Int. J. Syst. Evol. Microbiol.">
        <title>The Global Catalogue of Microorganisms (GCM) 10K type strain sequencing project: providing services to taxonomists for standard genome sequencing and annotation.</title>
        <authorList>
            <consortium name="The Broad Institute Genomics Platform"/>
            <consortium name="The Broad Institute Genome Sequencing Center for Infectious Disease"/>
            <person name="Wu L."/>
            <person name="Ma J."/>
        </authorList>
    </citation>
    <scope>NUCLEOTIDE SEQUENCE [LARGE SCALE GENOMIC DNA]</scope>
    <source>
        <strain evidence="8">JCM 17021</strain>
    </source>
</reference>
<evidence type="ECO:0000313" key="7">
    <source>
        <dbReference type="EMBL" id="GAA3877104.1"/>
    </source>
</evidence>
<evidence type="ECO:0000256" key="3">
    <source>
        <dbReference type="ARBA" id="ARBA00022692"/>
    </source>
</evidence>
<dbReference type="RefSeq" id="WP_345065563.1">
    <property type="nucleotide sequence ID" value="NZ_BAABCN010000004.1"/>
</dbReference>
<dbReference type="Proteomes" id="UP001501803">
    <property type="component" value="Unassembled WGS sequence"/>
</dbReference>
<feature type="transmembrane region" description="Helical" evidence="6">
    <location>
        <begin position="451"/>
        <end position="477"/>
    </location>
</feature>
<keyword evidence="3 6" id="KW-0812">Transmembrane</keyword>
<dbReference type="Gene3D" id="1.20.1740.10">
    <property type="entry name" value="Amino acid/polyamine transporter I"/>
    <property type="match status" value="1"/>
</dbReference>
<keyword evidence="2" id="KW-1003">Cell membrane</keyword>
<dbReference type="InterPro" id="IPR050367">
    <property type="entry name" value="APC_superfamily"/>
</dbReference>
<dbReference type="Pfam" id="PF13520">
    <property type="entry name" value="AA_permease_2"/>
    <property type="match status" value="1"/>
</dbReference>
<comment type="subcellular location">
    <subcellularLocation>
        <location evidence="1">Cell membrane</location>
        <topology evidence="1">Multi-pass membrane protein</topology>
    </subcellularLocation>
</comment>
<evidence type="ECO:0000256" key="4">
    <source>
        <dbReference type="ARBA" id="ARBA00022989"/>
    </source>
</evidence>
<evidence type="ECO:0000256" key="6">
    <source>
        <dbReference type="SAM" id="Phobius"/>
    </source>
</evidence>
<evidence type="ECO:0000256" key="5">
    <source>
        <dbReference type="ARBA" id="ARBA00023136"/>
    </source>
</evidence>
<feature type="transmembrane region" description="Helical" evidence="6">
    <location>
        <begin position="142"/>
        <end position="160"/>
    </location>
</feature>
<dbReference type="PANTHER" id="PTHR42770">
    <property type="entry name" value="AMINO ACID TRANSPORTER-RELATED"/>
    <property type="match status" value="1"/>
</dbReference>
<keyword evidence="5 6" id="KW-0472">Membrane</keyword>
<gene>
    <name evidence="7" type="ORF">GCM10022381_19560</name>
</gene>
<feature type="transmembrane region" description="Helical" evidence="6">
    <location>
        <begin position="416"/>
        <end position="439"/>
    </location>
</feature>
<feature type="transmembrane region" description="Helical" evidence="6">
    <location>
        <begin position="169"/>
        <end position="193"/>
    </location>
</feature>
<proteinExistence type="predicted"/>
<organism evidence="7 8">
    <name type="scientific">Leifsonia kafniensis</name>
    <dbReference type="NCBI Taxonomy" id="475957"/>
    <lineage>
        <taxon>Bacteria</taxon>
        <taxon>Bacillati</taxon>
        <taxon>Actinomycetota</taxon>
        <taxon>Actinomycetes</taxon>
        <taxon>Micrococcales</taxon>
        <taxon>Microbacteriaceae</taxon>
        <taxon>Leifsonia</taxon>
    </lineage>
</organism>
<comment type="caution">
    <text evidence="7">The sequence shown here is derived from an EMBL/GenBank/DDBJ whole genome shotgun (WGS) entry which is preliminary data.</text>
</comment>
<evidence type="ECO:0000256" key="2">
    <source>
        <dbReference type="ARBA" id="ARBA00022475"/>
    </source>
</evidence>